<dbReference type="InterPro" id="IPR044926">
    <property type="entry name" value="RGS_subdomain_2"/>
</dbReference>
<dbReference type="InterPro" id="IPR052246">
    <property type="entry name" value="Cell_Polariz_PKAAnc"/>
</dbReference>
<dbReference type="Gene3D" id="1.10.167.10">
    <property type="entry name" value="Regulator of G-protein Signalling 4, domain 2"/>
    <property type="match status" value="1"/>
</dbReference>
<dbReference type="SUPFAM" id="SSF48097">
    <property type="entry name" value="Regulator of G-protein signaling, RGS"/>
    <property type="match status" value="1"/>
</dbReference>
<dbReference type="InterPro" id="IPR016137">
    <property type="entry name" value="RGS"/>
</dbReference>
<proteinExistence type="predicted"/>
<dbReference type="GO" id="GO:0005886">
    <property type="term" value="C:plasma membrane"/>
    <property type="evidence" value="ECO:0007669"/>
    <property type="project" value="TreeGrafter"/>
</dbReference>
<protein>
    <submittedName>
        <fullName evidence="2">Regulator of G protein signaling domain protein</fullName>
    </submittedName>
</protein>
<feature type="domain" description="RGS" evidence="1">
    <location>
        <begin position="67"/>
        <end position="180"/>
    </location>
</feature>
<dbReference type="PANTHER" id="PTHR13155:SF1">
    <property type="entry name" value="A-KINASE ANCHOR PROTEIN 10, MITOCHONDRIAL"/>
    <property type="match status" value="1"/>
</dbReference>
<dbReference type="AlphaFoldDB" id="A0A0D6LR21"/>
<dbReference type="Proteomes" id="UP000054495">
    <property type="component" value="Unassembled WGS sequence"/>
</dbReference>
<organism evidence="2 3">
    <name type="scientific">Ancylostoma ceylanicum</name>
    <dbReference type="NCBI Taxonomy" id="53326"/>
    <lineage>
        <taxon>Eukaryota</taxon>
        <taxon>Metazoa</taxon>
        <taxon>Ecdysozoa</taxon>
        <taxon>Nematoda</taxon>
        <taxon>Chromadorea</taxon>
        <taxon>Rhabditida</taxon>
        <taxon>Rhabditina</taxon>
        <taxon>Rhabditomorpha</taxon>
        <taxon>Strongyloidea</taxon>
        <taxon>Ancylostomatidae</taxon>
        <taxon>Ancylostomatinae</taxon>
        <taxon>Ancylostoma</taxon>
    </lineage>
</organism>
<evidence type="ECO:0000313" key="3">
    <source>
        <dbReference type="Proteomes" id="UP000054495"/>
    </source>
</evidence>
<reference evidence="2 3" key="1">
    <citation type="submission" date="2013-05" db="EMBL/GenBank/DDBJ databases">
        <title>Draft genome of the parasitic nematode Anyclostoma ceylanicum.</title>
        <authorList>
            <person name="Mitreva M."/>
        </authorList>
    </citation>
    <scope>NUCLEOTIDE SEQUENCE [LARGE SCALE GENOMIC DNA]</scope>
</reference>
<dbReference type="PANTHER" id="PTHR13155">
    <property type="entry name" value="A-KINASE ANCHOR PROTEINS"/>
    <property type="match status" value="1"/>
</dbReference>
<dbReference type="EMBL" id="KE124940">
    <property type="protein sequence ID" value="EPB74500.1"/>
    <property type="molecule type" value="Genomic_DNA"/>
</dbReference>
<dbReference type="InterPro" id="IPR036305">
    <property type="entry name" value="RGS_sf"/>
</dbReference>
<dbReference type="GO" id="GO:0008104">
    <property type="term" value="P:intracellular protein localization"/>
    <property type="evidence" value="ECO:0007669"/>
    <property type="project" value="TreeGrafter"/>
</dbReference>
<dbReference type="Pfam" id="PF00615">
    <property type="entry name" value="RGS"/>
    <property type="match status" value="1"/>
</dbReference>
<accession>A0A0D6LR21</accession>
<dbReference type="SMART" id="SM00315">
    <property type="entry name" value="RGS"/>
    <property type="match status" value="1"/>
</dbReference>
<name>A0A0D6LR21_9BILA</name>
<keyword evidence="3" id="KW-1185">Reference proteome</keyword>
<dbReference type="GO" id="GO:0005739">
    <property type="term" value="C:mitochondrion"/>
    <property type="evidence" value="ECO:0007669"/>
    <property type="project" value="TreeGrafter"/>
</dbReference>
<evidence type="ECO:0000313" key="2">
    <source>
        <dbReference type="EMBL" id="EPB74500.1"/>
    </source>
</evidence>
<gene>
    <name evidence="2" type="ORF">ANCCEY_06400</name>
</gene>
<sequence length="322" mass="36841">MDAVLERLKKKDRRDVLKGLIDGVSGDVLPAVDQRLAQHLDVREMMESAQAREDPVVVRDSNILAYSIDRILEDSSVMAFFIHFLESCDKLNLIKFWIHVSGFKASFGYGPTGSSQKAEQSLALLDARNIYDRYIDKESSSSICLPKSISGHVLERLRGDCIAPDIFDEAKNFVRDFIDDHHDRDCIQFLLACNTFESSYDKLSSEELLEDAMCVYDRNLAEVDCMGQYHVLYDDSLAQDSTTPSRLRQKLRKYLDKSALEEEEVAVEVARTIIADIHNMVEAGRRYGLLSKWKTEAHGYESPGNVRECRYGDWLWLDELSY</sequence>
<evidence type="ECO:0000259" key="1">
    <source>
        <dbReference type="PROSITE" id="PS50132"/>
    </source>
</evidence>
<dbReference type="PROSITE" id="PS50132">
    <property type="entry name" value="RGS"/>
    <property type="match status" value="1"/>
</dbReference>
<dbReference type="CDD" id="cd07440">
    <property type="entry name" value="RGS"/>
    <property type="match status" value="1"/>
</dbReference>